<dbReference type="Gene3D" id="3.90.550.10">
    <property type="entry name" value="Spore Coat Polysaccharide Biosynthesis Protein SpsA, Chain A"/>
    <property type="match status" value="1"/>
</dbReference>
<gene>
    <name evidence="4 7" type="primary">ispF</name>
    <name evidence="7" type="ORF">AB6A68_07565</name>
</gene>
<dbReference type="SUPFAM" id="SSF69765">
    <property type="entry name" value="IpsF-like"/>
    <property type="match status" value="1"/>
</dbReference>
<dbReference type="NCBIfam" id="TIGR00151">
    <property type="entry name" value="ispF"/>
    <property type="match status" value="1"/>
</dbReference>
<evidence type="ECO:0000313" key="7">
    <source>
        <dbReference type="EMBL" id="MEX6429695.1"/>
    </source>
</evidence>
<comment type="catalytic activity">
    <reaction evidence="4 5">
        <text>4-CDP-2-C-methyl-D-erythritol 2-phosphate = 2-C-methyl-D-erythritol 2,4-cyclic diphosphate + CMP</text>
        <dbReference type="Rhea" id="RHEA:23864"/>
        <dbReference type="ChEBI" id="CHEBI:57919"/>
        <dbReference type="ChEBI" id="CHEBI:58483"/>
        <dbReference type="ChEBI" id="CHEBI:60377"/>
        <dbReference type="EC" id="4.6.1.12"/>
    </reaction>
</comment>
<dbReference type="EC" id="4.6.1.12" evidence="4 5"/>
<name>A0ABV3Y347_9ACTN</name>
<comment type="subunit">
    <text evidence="4">Homotrimer.</text>
</comment>
<feature type="site" description="Transition state stabilizer" evidence="4">
    <location>
        <position position="239"/>
    </location>
</feature>
<dbReference type="CDD" id="cd00554">
    <property type="entry name" value="MECDP_synthase"/>
    <property type="match status" value="1"/>
</dbReference>
<dbReference type="InterPro" id="IPR034683">
    <property type="entry name" value="IspD/TarI"/>
</dbReference>
<keyword evidence="4" id="KW-0479">Metal-binding</keyword>
<comment type="caution">
    <text evidence="4">Lacks conserved residue(s) required for the propagation of feature annotation.</text>
</comment>
<evidence type="ECO:0000256" key="4">
    <source>
        <dbReference type="HAMAP-Rule" id="MF_00107"/>
    </source>
</evidence>
<feature type="binding site" evidence="4">
    <location>
        <begin position="239"/>
        <end position="240"/>
    </location>
    <ligand>
        <name>4-CDP-2-C-methyl-D-erythritol 2-phosphate</name>
        <dbReference type="ChEBI" id="CHEBI:57919"/>
    </ligand>
</feature>
<evidence type="ECO:0000259" key="6">
    <source>
        <dbReference type="Pfam" id="PF02542"/>
    </source>
</evidence>
<comment type="caution">
    <text evidence="7">The sequence shown here is derived from an EMBL/GenBank/DDBJ whole genome shotgun (WGS) entry which is preliminary data.</text>
</comment>
<reference evidence="7 8" key="1">
    <citation type="submission" date="2024-07" db="EMBL/GenBank/DDBJ databases">
        <title>Draft Genome Sequence of Ferrimicrobium acidiphilum Strain YE2023, Isolated from a Pulp of Bioleach Reactor.</title>
        <authorList>
            <person name="Elkina Y.A."/>
            <person name="Bulaeva A.G."/>
            <person name="Beletsky A.V."/>
            <person name="Mardanov A.V."/>
        </authorList>
    </citation>
    <scope>NUCLEOTIDE SEQUENCE [LARGE SCALE GENOMIC DNA]</scope>
    <source>
        <strain evidence="7 8">YE2023</strain>
    </source>
</reference>
<dbReference type="InterPro" id="IPR003526">
    <property type="entry name" value="MECDP_synthase"/>
</dbReference>
<feature type="binding site" evidence="4">
    <location>
        <begin position="212"/>
        <end position="214"/>
    </location>
    <ligand>
        <name>4-CDP-2-C-methyl-D-erythritol 2-phosphate</name>
        <dbReference type="ChEBI" id="CHEBI:57919"/>
    </ligand>
</feature>
<evidence type="ECO:0000313" key="8">
    <source>
        <dbReference type="Proteomes" id="UP001560267"/>
    </source>
</evidence>
<comment type="function">
    <text evidence="4">Involved in the biosynthesis of isopentenyl diphosphate (IPP) and dimethylallyl diphosphate (DMAPP), two major building blocks of isoprenoid compounds. Catalyzes the conversion of 4-diphosphocytidyl-2-C-methyl-D-erythritol 2-phosphate (CDP-ME2P) to 2-C-methyl-D-erythritol 2,4-cyclodiphosphate (ME-CPP) with a corresponding release of cytidine 5-monophosphate (CMP).</text>
</comment>
<comment type="similarity">
    <text evidence="4 5">Belongs to the IspF family.</text>
</comment>
<evidence type="ECO:0000256" key="5">
    <source>
        <dbReference type="RuleBase" id="RU004395"/>
    </source>
</evidence>
<feature type="binding site" evidence="4">
    <location>
        <position position="212"/>
    </location>
    <ligand>
        <name>a divalent metal cation</name>
        <dbReference type="ChEBI" id="CHEBI:60240"/>
    </ligand>
</feature>
<dbReference type="Gene3D" id="3.30.1330.50">
    <property type="entry name" value="2-C-methyl-D-erythritol 2,4-cyclodiphosphate synthase"/>
    <property type="match status" value="1"/>
</dbReference>
<keyword evidence="4 5" id="KW-0456">Lyase</keyword>
<evidence type="ECO:0000256" key="2">
    <source>
        <dbReference type="ARBA" id="ARBA00022695"/>
    </source>
</evidence>
<dbReference type="SUPFAM" id="SSF53448">
    <property type="entry name" value="Nucleotide-diphospho-sugar transferases"/>
    <property type="match status" value="1"/>
</dbReference>
<dbReference type="InterPro" id="IPR018294">
    <property type="entry name" value="ISPD_synthase_CS"/>
</dbReference>
<dbReference type="PANTHER" id="PTHR43181">
    <property type="entry name" value="2-C-METHYL-D-ERYTHRITOL 2,4-CYCLODIPHOSPHATE SYNTHASE, CHLOROPLASTIC"/>
    <property type="match status" value="1"/>
</dbReference>
<dbReference type="InterPro" id="IPR029044">
    <property type="entry name" value="Nucleotide-diphossugar_trans"/>
</dbReference>
<dbReference type="GO" id="GO:0008685">
    <property type="term" value="F:2-C-methyl-D-erythritol 2,4-cyclodiphosphate synthase activity"/>
    <property type="evidence" value="ECO:0007669"/>
    <property type="project" value="UniProtKB-EC"/>
</dbReference>
<feature type="domain" description="2-C-methyl-D-erythritol 2,4-cyclodiphosphate synthase" evidence="6">
    <location>
        <begin position="206"/>
        <end position="356"/>
    </location>
</feature>
<dbReference type="PROSITE" id="PS01295">
    <property type="entry name" value="ISPD"/>
    <property type="match status" value="1"/>
</dbReference>
<dbReference type="CDD" id="cd02516">
    <property type="entry name" value="CDP-ME_synthetase"/>
    <property type="match status" value="1"/>
</dbReference>
<dbReference type="EMBL" id="JBFSHR010000022">
    <property type="protein sequence ID" value="MEX6429695.1"/>
    <property type="molecule type" value="Genomic_DNA"/>
</dbReference>
<protein>
    <recommendedName>
        <fullName evidence="4 5">2-C-methyl-D-erythritol 2,4-cyclodiphosphate synthase</fullName>
        <shortName evidence="4">MECDP-synthase</shortName>
        <shortName evidence="4">MECPP-synthase</shortName>
        <shortName evidence="4">MECPS</shortName>
        <ecNumber evidence="4 5">4.6.1.12</ecNumber>
    </recommendedName>
</protein>
<feature type="binding site" evidence="4">
    <location>
        <begin position="266"/>
        <end position="270"/>
    </location>
    <ligand>
        <name>4-CDP-2-C-methyl-D-erythritol 2-phosphate</name>
        <dbReference type="ChEBI" id="CHEBI:57919"/>
    </ligand>
</feature>
<accession>A0ABV3Y347</accession>
<keyword evidence="4 5" id="KW-0414">Isoprene biosynthesis</keyword>
<feature type="binding site" evidence="4">
    <location>
        <position position="214"/>
    </location>
    <ligand>
        <name>a divalent metal cation</name>
        <dbReference type="ChEBI" id="CHEBI:60240"/>
    </ligand>
</feature>
<keyword evidence="8" id="KW-1185">Reference proteome</keyword>
<comment type="pathway">
    <text evidence="4">Isoprenoid biosynthesis; isopentenyl diphosphate biosynthesis via DXP pathway; isopentenyl diphosphate from 1-deoxy-D-xylulose 5-phosphate: step 4/6.</text>
</comment>
<keyword evidence="2" id="KW-0548">Nucleotidyltransferase</keyword>
<dbReference type="RefSeq" id="WP_298386186.1">
    <property type="nucleotide sequence ID" value="NZ_JBFSHR010000022.1"/>
</dbReference>
<organism evidence="7 8">
    <name type="scientific">Ferrimicrobium acidiphilum</name>
    <dbReference type="NCBI Taxonomy" id="121039"/>
    <lineage>
        <taxon>Bacteria</taxon>
        <taxon>Bacillati</taxon>
        <taxon>Actinomycetota</taxon>
        <taxon>Acidimicrobiia</taxon>
        <taxon>Acidimicrobiales</taxon>
        <taxon>Acidimicrobiaceae</taxon>
        <taxon>Ferrimicrobium</taxon>
    </lineage>
</organism>
<dbReference type="InterPro" id="IPR036571">
    <property type="entry name" value="MECDP_synthase_sf"/>
</dbReference>
<dbReference type="PANTHER" id="PTHR43181:SF1">
    <property type="entry name" value="2-C-METHYL-D-ERYTHRITOL 2,4-CYCLODIPHOSPHATE SYNTHASE, CHLOROPLASTIC"/>
    <property type="match status" value="1"/>
</dbReference>
<dbReference type="Proteomes" id="UP001560267">
    <property type="component" value="Unassembled WGS sequence"/>
</dbReference>
<evidence type="ECO:0000256" key="1">
    <source>
        <dbReference type="ARBA" id="ARBA00022679"/>
    </source>
</evidence>
<evidence type="ECO:0000256" key="3">
    <source>
        <dbReference type="ARBA" id="ARBA00023268"/>
    </source>
</evidence>
<dbReference type="Pfam" id="PF02542">
    <property type="entry name" value="YgbB"/>
    <property type="match status" value="1"/>
</dbReference>
<feature type="binding site" evidence="4">
    <location>
        <position position="247"/>
    </location>
    <ligand>
        <name>a divalent metal cation</name>
        <dbReference type="ChEBI" id="CHEBI:60240"/>
    </ligand>
</feature>
<comment type="cofactor">
    <cofactor evidence="4">
        <name>a divalent metal cation</name>
        <dbReference type="ChEBI" id="CHEBI:60240"/>
    </cofactor>
    <text evidence="4">Binds 1 divalent metal cation per subunit.</text>
</comment>
<dbReference type="HAMAP" id="MF_00107">
    <property type="entry name" value="IspF"/>
    <property type="match status" value="1"/>
</dbReference>
<keyword evidence="3" id="KW-0511">Multifunctional enzyme</keyword>
<proteinExistence type="inferred from homology"/>
<dbReference type="Pfam" id="PF01128">
    <property type="entry name" value="IspD"/>
    <property type="match status" value="1"/>
</dbReference>
<sequence length="357" mass="37275">MGTLIVAAGSGRRFGGHKQFERVDGVTLLDAAVERARSVSNRIVVALPQGVELPRSSDQIAYAIGADTRTGSVANAFRQLGDGFDYVLVHDAARPFASQTLFERVVAALARGCEAVIPAVGSVDTLKVVDNGFVLETLDRAKIVRVQTPQGFRYDVLAQVVATRREASDEATIAEELGYPVTVVPGEDAASKVTLRTDLERLRLPRVGLGFDIHPFGAEGDGDLVLAGRHFGPPGLIGHSDADCLAHAVADAVLGAAGIGGLGDLFPDTDPALSGADSMRLLSQCRERVESKGYRIHSIDATVITERPRLGPSLGDLGAALEECLNAPTVVKAKRAEGLGSLGAGAGVATLAIASIR</sequence>
<keyword evidence="1" id="KW-0808">Transferase</keyword>